<keyword evidence="6" id="KW-0539">Nucleus</keyword>
<dbReference type="GO" id="GO:0005634">
    <property type="term" value="C:nucleus"/>
    <property type="evidence" value="ECO:0007669"/>
    <property type="project" value="UniProtKB-SubCell"/>
</dbReference>
<keyword evidence="4" id="KW-0963">Cytoplasm</keyword>
<organism evidence="8 9">
    <name type="scientific">Debaryomyces fabryi</name>
    <dbReference type="NCBI Taxonomy" id="58627"/>
    <lineage>
        <taxon>Eukaryota</taxon>
        <taxon>Fungi</taxon>
        <taxon>Dikarya</taxon>
        <taxon>Ascomycota</taxon>
        <taxon>Saccharomycotina</taxon>
        <taxon>Pichiomycetes</taxon>
        <taxon>Debaryomycetaceae</taxon>
        <taxon>Debaryomyces</taxon>
    </lineage>
</organism>
<evidence type="ECO:0000256" key="4">
    <source>
        <dbReference type="ARBA" id="ARBA00022490"/>
    </source>
</evidence>
<evidence type="ECO:0000256" key="5">
    <source>
        <dbReference type="ARBA" id="ARBA00022517"/>
    </source>
</evidence>
<dbReference type="InterPro" id="IPR022784">
    <property type="entry name" value="Ribosome_bgen_Alb1"/>
</dbReference>
<evidence type="ECO:0000256" key="1">
    <source>
        <dbReference type="ARBA" id="ARBA00004123"/>
    </source>
</evidence>
<dbReference type="AlphaFoldDB" id="A0A0V1PRW6"/>
<comment type="caution">
    <text evidence="8">The sequence shown here is derived from an EMBL/GenBank/DDBJ whole genome shotgun (WGS) entry which is preliminary data.</text>
</comment>
<keyword evidence="9" id="KW-1185">Reference proteome</keyword>
<gene>
    <name evidence="8" type="ORF">AC631_05274</name>
</gene>
<dbReference type="GO" id="GO:0042254">
    <property type="term" value="P:ribosome biogenesis"/>
    <property type="evidence" value="ECO:0007669"/>
    <property type="project" value="UniProtKB-KW"/>
</dbReference>
<dbReference type="GeneID" id="26842283"/>
<evidence type="ECO:0000313" key="8">
    <source>
        <dbReference type="EMBL" id="KRZ98976.1"/>
    </source>
</evidence>
<dbReference type="Pfam" id="PF09135">
    <property type="entry name" value="Alb1"/>
    <property type="match status" value="1"/>
</dbReference>
<comment type="subcellular location">
    <subcellularLocation>
        <location evidence="2">Cytoplasm</location>
    </subcellularLocation>
    <subcellularLocation>
        <location evidence="1">Nucleus</location>
    </subcellularLocation>
</comment>
<reference evidence="8 9" key="1">
    <citation type="submission" date="2015-11" db="EMBL/GenBank/DDBJ databases">
        <title>The genome of Debaryomyces fabryi.</title>
        <authorList>
            <person name="Tafer H."/>
            <person name="Lopandic K."/>
        </authorList>
    </citation>
    <scope>NUCLEOTIDE SEQUENCE [LARGE SCALE GENOMIC DNA]</scope>
    <source>
        <strain evidence="8 9">CBS 789</strain>
    </source>
</reference>
<evidence type="ECO:0000256" key="3">
    <source>
        <dbReference type="ARBA" id="ARBA00022448"/>
    </source>
</evidence>
<dbReference type="RefSeq" id="XP_015465079.1">
    <property type="nucleotide sequence ID" value="XM_015614103.1"/>
</dbReference>
<keyword evidence="5" id="KW-0690">Ribosome biogenesis</keyword>
<protein>
    <submittedName>
        <fullName evidence="8">Ribosome biogenesis protein ALB1</fullName>
    </submittedName>
</protein>
<proteinExistence type="predicted"/>
<dbReference type="GO" id="GO:0005737">
    <property type="term" value="C:cytoplasm"/>
    <property type="evidence" value="ECO:0007669"/>
    <property type="project" value="UniProtKB-SubCell"/>
</dbReference>
<dbReference type="OrthoDB" id="4086742at2759"/>
<feature type="region of interest" description="Disordered" evidence="7">
    <location>
        <begin position="1"/>
        <end position="52"/>
    </location>
</feature>
<name>A0A0V1PRW6_9ASCO</name>
<evidence type="ECO:0000313" key="9">
    <source>
        <dbReference type="Proteomes" id="UP000054251"/>
    </source>
</evidence>
<evidence type="ECO:0000256" key="7">
    <source>
        <dbReference type="SAM" id="MobiDB-lite"/>
    </source>
</evidence>
<dbReference type="EMBL" id="LMYN01000187">
    <property type="protein sequence ID" value="KRZ98976.1"/>
    <property type="molecule type" value="Genomic_DNA"/>
</dbReference>
<keyword evidence="3" id="KW-0813">Transport</keyword>
<dbReference type="Proteomes" id="UP000054251">
    <property type="component" value="Unassembled WGS sequence"/>
</dbReference>
<feature type="compositionally biased region" description="Polar residues" evidence="7">
    <location>
        <begin position="36"/>
        <end position="49"/>
    </location>
</feature>
<accession>A0A0V1PRW6</accession>
<evidence type="ECO:0000256" key="6">
    <source>
        <dbReference type="ARBA" id="ARBA00023242"/>
    </source>
</evidence>
<evidence type="ECO:0000256" key="2">
    <source>
        <dbReference type="ARBA" id="ARBA00004496"/>
    </source>
</evidence>
<sequence>MPSRNSINKPKDKILRNSHASSIGKKRSARARSGIVTKSSTPRYDTDSSAVPKATESRAIALYNGSTTPSGVVTNNTLSNKRAKKIARNKKYIAKRNEKLNIDLLADQEKMEVDEDTEKEEQAKAKSQTKLDKIKEVLWAAVEDRVSEGFKVSSGTDGNGTTLGVQAF</sequence>